<dbReference type="RefSeq" id="WP_129877826.1">
    <property type="nucleotide sequence ID" value="NZ_SEWG01000007.1"/>
</dbReference>
<dbReference type="SUPFAM" id="SSF53448">
    <property type="entry name" value="Nucleotide-diphospho-sugar transferases"/>
    <property type="match status" value="1"/>
</dbReference>
<organism evidence="1 2">
    <name type="scientific">Mucilaginibacter terrigena</name>
    <dbReference type="NCBI Taxonomy" id="2492395"/>
    <lineage>
        <taxon>Bacteria</taxon>
        <taxon>Pseudomonadati</taxon>
        <taxon>Bacteroidota</taxon>
        <taxon>Sphingobacteriia</taxon>
        <taxon>Sphingobacteriales</taxon>
        <taxon>Sphingobacteriaceae</taxon>
        <taxon>Mucilaginibacter</taxon>
    </lineage>
</organism>
<name>A0A4Q5LI91_9SPHI</name>
<dbReference type="OrthoDB" id="7299295at2"/>
<accession>A0A4Q5LI91</accession>
<evidence type="ECO:0000313" key="2">
    <source>
        <dbReference type="Proteomes" id="UP000293331"/>
    </source>
</evidence>
<gene>
    <name evidence="1" type="ORF">EWM62_16750</name>
</gene>
<evidence type="ECO:0000313" key="1">
    <source>
        <dbReference type="EMBL" id="RYU87357.1"/>
    </source>
</evidence>
<proteinExistence type="predicted"/>
<reference evidence="1 2" key="1">
    <citation type="submission" date="2019-02" db="EMBL/GenBank/DDBJ databases">
        <title>Bacterial novel species Mucilaginibacter sp. 17JY9-4 isolated from soil.</title>
        <authorList>
            <person name="Jung H.-Y."/>
        </authorList>
    </citation>
    <scope>NUCLEOTIDE SEQUENCE [LARGE SCALE GENOMIC DNA]</scope>
    <source>
        <strain evidence="1 2">17JY9-4</strain>
    </source>
</reference>
<dbReference type="InterPro" id="IPR029044">
    <property type="entry name" value="Nucleotide-diphossugar_trans"/>
</dbReference>
<keyword evidence="2" id="KW-1185">Reference proteome</keyword>
<comment type="caution">
    <text evidence="1">The sequence shown here is derived from an EMBL/GenBank/DDBJ whole genome shotgun (WGS) entry which is preliminary data.</text>
</comment>
<evidence type="ECO:0008006" key="3">
    <source>
        <dbReference type="Google" id="ProtNLM"/>
    </source>
</evidence>
<dbReference type="EMBL" id="SEWG01000007">
    <property type="protein sequence ID" value="RYU87357.1"/>
    <property type="molecule type" value="Genomic_DNA"/>
</dbReference>
<sequence>MAIPIIFFHNGNSKYLKYSLKQAKYFNPDSIVYLLGDKRNNRYAFVTHVLASKYQSAVTAFSDVYVHRTTNGEVYELNCFLRWFYIEAFCRENNIESFIYLDSDVLLFQNVTEMVSLFKGCSIANTCPDMGMPAFTYFKNLNAISSFCRYLMHAYTDEEATKELEHIYEPFVNDPELMGGICDMSLFHLYFRDHPNETLKVDLINNELAVDVSINNSDGYEMENGRKKIYWQNNLPYCKQLQTGRLIRFATLHYQGDAKYLMTEHYKGGGYLFCRFWESRKQRSAKK</sequence>
<dbReference type="Proteomes" id="UP000293331">
    <property type="component" value="Unassembled WGS sequence"/>
</dbReference>
<protein>
    <recommendedName>
        <fullName evidence="3">Nucleotide-diphospho-sugar transferase domain-containing protein</fullName>
    </recommendedName>
</protein>
<dbReference type="AlphaFoldDB" id="A0A4Q5LI91"/>